<feature type="transmembrane region" description="Helical" evidence="8">
    <location>
        <begin position="233"/>
        <end position="251"/>
    </location>
</feature>
<dbReference type="PANTHER" id="PTHR30269:SF0">
    <property type="entry name" value="MEMBRANE TRANSPORTER PROTEIN YFCA-RELATED"/>
    <property type="match status" value="1"/>
</dbReference>
<dbReference type="EMBL" id="JBHTCJ010000008">
    <property type="protein sequence ID" value="MFC7343016.1"/>
    <property type="molecule type" value="Genomic_DNA"/>
</dbReference>
<keyword evidence="4 8" id="KW-1003">Cell membrane</keyword>
<evidence type="ECO:0000256" key="2">
    <source>
        <dbReference type="ARBA" id="ARBA00009142"/>
    </source>
</evidence>
<evidence type="ECO:0000256" key="5">
    <source>
        <dbReference type="ARBA" id="ARBA00022692"/>
    </source>
</evidence>
<reference evidence="10" key="1">
    <citation type="journal article" date="2019" name="Int. J. Syst. Evol. Microbiol.">
        <title>The Global Catalogue of Microorganisms (GCM) 10K type strain sequencing project: providing services to taxonomists for standard genome sequencing and annotation.</title>
        <authorList>
            <consortium name="The Broad Institute Genomics Platform"/>
            <consortium name="The Broad Institute Genome Sequencing Center for Infectious Disease"/>
            <person name="Wu L."/>
            <person name="Ma J."/>
        </authorList>
    </citation>
    <scope>NUCLEOTIDE SEQUENCE [LARGE SCALE GENOMIC DNA]</scope>
    <source>
        <strain evidence="10">WLHS5</strain>
    </source>
</reference>
<keyword evidence="5 8" id="KW-0812">Transmembrane</keyword>
<dbReference type="RefSeq" id="WP_380669508.1">
    <property type="nucleotide sequence ID" value="NZ_JBHTCJ010000008.1"/>
</dbReference>
<feature type="transmembrane region" description="Helical" evidence="8">
    <location>
        <begin position="183"/>
        <end position="200"/>
    </location>
</feature>
<evidence type="ECO:0000256" key="1">
    <source>
        <dbReference type="ARBA" id="ARBA00004651"/>
    </source>
</evidence>
<dbReference type="Proteomes" id="UP001596504">
    <property type="component" value="Unassembled WGS sequence"/>
</dbReference>
<evidence type="ECO:0000256" key="4">
    <source>
        <dbReference type="ARBA" id="ARBA00022475"/>
    </source>
</evidence>
<feature type="transmembrane region" description="Helical" evidence="8">
    <location>
        <begin position="76"/>
        <end position="97"/>
    </location>
</feature>
<sequence>MFTDWLEPALIVVVGFLSGAVNAVAGGGSLLVFPALLATGMPPLVANVTNSVAQGPGFVGAAVSQRDDLRGNRRRLWTTSAAAVVGSAIGCVLLMVLPSEVFDAVVPALVGLSAVLMAFQPTIRKWLGAPAEGAPDRTLVLTIGIFLASIYGGYFGGARSVILIAILVLAATDSMRRLNALKSWLGMIGSAATLVVYALIAPVDWLSVAMLVPTTLLGGFAGGKLAQVLPATFLRYLVVVIAAGVAVYMVLD</sequence>
<keyword evidence="6 8" id="KW-1133">Transmembrane helix</keyword>
<comment type="caution">
    <text evidence="9">The sequence shown here is derived from an EMBL/GenBank/DDBJ whole genome shotgun (WGS) entry which is preliminary data.</text>
</comment>
<evidence type="ECO:0000313" key="9">
    <source>
        <dbReference type="EMBL" id="MFC7343016.1"/>
    </source>
</evidence>
<proteinExistence type="inferred from homology"/>
<comment type="subcellular location">
    <subcellularLocation>
        <location evidence="1 8">Cell membrane</location>
        <topology evidence="1 8">Multi-pass membrane protein</topology>
    </subcellularLocation>
</comment>
<evidence type="ECO:0000313" key="10">
    <source>
        <dbReference type="Proteomes" id="UP001596504"/>
    </source>
</evidence>
<dbReference type="InterPro" id="IPR002781">
    <property type="entry name" value="TM_pro_TauE-like"/>
</dbReference>
<gene>
    <name evidence="9" type="ORF">ACFQRI_16555</name>
</gene>
<protein>
    <recommendedName>
        <fullName evidence="8">Probable membrane transporter protein</fullName>
    </recommendedName>
</protein>
<comment type="similarity">
    <text evidence="2 8">Belongs to the 4-toluene sulfonate uptake permease (TSUP) (TC 2.A.102) family.</text>
</comment>
<name>A0ABW2LN28_9PSEU</name>
<evidence type="ECO:0000256" key="8">
    <source>
        <dbReference type="RuleBase" id="RU363041"/>
    </source>
</evidence>
<evidence type="ECO:0000256" key="6">
    <source>
        <dbReference type="ARBA" id="ARBA00022989"/>
    </source>
</evidence>
<dbReference type="InterPro" id="IPR052017">
    <property type="entry name" value="TSUP"/>
</dbReference>
<keyword evidence="3" id="KW-0813">Transport</keyword>
<feature type="transmembrane region" description="Helical" evidence="8">
    <location>
        <begin position="143"/>
        <end position="171"/>
    </location>
</feature>
<feature type="transmembrane region" description="Helical" evidence="8">
    <location>
        <begin position="9"/>
        <end position="37"/>
    </location>
</feature>
<accession>A0ABW2LN28</accession>
<dbReference type="Pfam" id="PF01925">
    <property type="entry name" value="TauE"/>
    <property type="match status" value="1"/>
</dbReference>
<organism evidence="9 10">
    <name type="scientific">Saccharopolyspora griseoalba</name>
    <dbReference type="NCBI Taxonomy" id="1431848"/>
    <lineage>
        <taxon>Bacteria</taxon>
        <taxon>Bacillati</taxon>
        <taxon>Actinomycetota</taxon>
        <taxon>Actinomycetes</taxon>
        <taxon>Pseudonocardiales</taxon>
        <taxon>Pseudonocardiaceae</taxon>
        <taxon>Saccharopolyspora</taxon>
    </lineage>
</organism>
<dbReference type="PANTHER" id="PTHR30269">
    <property type="entry name" value="TRANSMEMBRANE PROTEIN YFCA"/>
    <property type="match status" value="1"/>
</dbReference>
<keyword evidence="10" id="KW-1185">Reference proteome</keyword>
<evidence type="ECO:0000256" key="3">
    <source>
        <dbReference type="ARBA" id="ARBA00022448"/>
    </source>
</evidence>
<evidence type="ECO:0000256" key="7">
    <source>
        <dbReference type="ARBA" id="ARBA00023136"/>
    </source>
</evidence>
<keyword evidence="7 8" id="KW-0472">Membrane</keyword>